<dbReference type="EMBL" id="DS469511">
    <property type="protein sequence ID" value="EDO49022.1"/>
    <property type="molecule type" value="Genomic_DNA"/>
</dbReference>
<dbReference type="PROSITE" id="PS00514">
    <property type="entry name" value="FIBRINOGEN_C_1"/>
    <property type="match status" value="1"/>
</dbReference>
<keyword evidence="1" id="KW-1015">Disulfide bond</keyword>
<dbReference type="OMA" id="NEHQCMI"/>
<dbReference type="Pfam" id="PF00147">
    <property type="entry name" value="Fibrinogen_C"/>
    <property type="match status" value="1"/>
</dbReference>
<dbReference type="KEGG" id="nve:5521276"/>
<dbReference type="InterPro" id="IPR014716">
    <property type="entry name" value="Fibrinogen_a/b/g_C_1"/>
</dbReference>
<dbReference type="SUPFAM" id="SSF56496">
    <property type="entry name" value="Fibrinogen C-terminal domain-like"/>
    <property type="match status" value="1"/>
</dbReference>
<dbReference type="STRING" id="45351.A7RHR2"/>
<evidence type="ECO:0000259" key="2">
    <source>
        <dbReference type="PROSITE" id="PS51406"/>
    </source>
</evidence>
<dbReference type="NCBIfam" id="NF040941">
    <property type="entry name" value="GGGWT_bact"/>
    <property type="match status" value="1"/>
</dbReference>
<dbReference type="PhylomeDB" id="A7RHR2"/>
<dbReference type="InterPro" id="IPR002181">
    <property type="entry name" value="Fibrinogen_a/b/g_C_dom"/>
</dbReference>
<accession>A7RHR2</accession>
<reference evidence="3 4" key="1">
    <citation type="journal article" date="2007" name="Science">
        <title>Sea anemone genome reveals ancestral eumetazoan gene repertoire and genomic organization.</title>
        <authorList>
            <person name="Putnam N.H."/>
            <person name="Srivastava M."/>
            <person name="Hellsten U."/>
            <person name="Dirks B."/>
            <person name="Chapman J."/>
            <person name="Salamov A."/>
            <person name="Terry A."/>
            <person name="Shapiro H."/>
            <person name="Lindquist E."/>
            <person name="Kapitonov V.V."/>
            <person name="Jurka J."/>
            <person name="Genikhovich G."/>
            <person name="Grigoriev I.V."/>
            <person name="Lucas S.M."/>
            <person name="Steele R.E."/>
            <person name="Finnerty J.R."/>
            <person name="Technau U."/>
            <person name="Martindale M.Q."/>
            <person name="Rokhsar D.S."/>
        </authorList>
    </citation>
    <scope>NUCLEOTIDE SEQUENCE [LARGE SCALE GENOMIC DNA]</scope>
    <source>
        <strain evidence="4">CH2 X CH6</strain>
    </source>
</reference>
<evidence type="ECO:0000313" key="3">
    <source>
        <dbReference type="EMBL" id="EDO49022.1"/>
    </source>
</evidence>
<evidence type="ECO:0000313" key="4">
    <source>
        <dbReference type="Proteomes" id="UP000001593"/>
    </source>
</evidence>
<dbReference type="eggNOG" id="KOG2579">
    <property type="taxonomic scope" value="Eukaryota"/>
</dbReference>
<dbReference type="Gene3D" id="3.90.215.10">
    <property type="entry name" value="Gamma Fibrinogen, chain A, domain 1"/>
    <property type="match status" value="1"/>
</dbReference>
<organism evidence="3 4">
    <name type="scientific">Nematostella vectensis</name>
    <name type="common">Starlet sea anemone</name>
    <dbReference type="NCBI Taxonomy" id="45351"/>
    <lineage>
        <taxon>Eukaryota</taxon>
        <taxon>Metazoa</taxon>
        <taxon>Cnidaria</taxon>
        <taxon>Anthozoa</taxon>
        <taxon>Hexacorallia</taxon>
        <taxon>Actiniaria</taxon>
        <taxon>Edwardsiidae</taxon>
        <taxon>Nematostella</taxon>
    </lineage>
</organism>
<feature type="non-terminal residue" evidence="3">
    <location>
        <position position="170"/>
    </location>
</feature>
<name>A7RHR2_NEMVE</name>
<feature type="domain" description="Fibrinogen C-terminal" evidence="2">
    <location>
        <begin position="1"/>
        <end position="170"/>
    </location>
</feature>
<sequence>CDELLSYGVTASGEYAIYPRNRLVYTYCDMDNDGGGWEVIQRRVNGSENFNRTWDEYENGFGTTWKEFWLGNSNIRLLTNEPKTLLVKLVTNSGYTAIAYYHSFQLLGTSNTLHVSEYSGTAGDSLGYHNNRKFTTFDKDQDSHNDNCAVRYGGGWWYGGCHTAHLNGQY</sequence>
<dbReference type="GO" id="GO:0005615">
    <property type="term" value="C:extracellular space"/>
    <property type="evidence" value="ECO:0000318"/>
    <property type="project" value="GO_Central"/>
</dbReference>
<dbReference type="HOGENOM" id="CLU_038628_6_2_1"/>
<dbReference type="InterPro" id="IPR050373">
    <property type="entry name" value="Fibrinogen_C-term_domain"/>
</dbReference>
<dbReference type="SMART" id="SM00186">
    <property type="entry name" value="FBG"/>
    <property type="match status" value="1"/>
</dbReference>
<dbReference type="PANTHER" id="PTHR19143:SF185">
    <property type="entry name" value="ANGIOPOIETIN-RELATED PROTEIN 5"/>
    <property type="match status" value="1"/>
</dbReference>
<dbReference type="PANTHER" id="PTHR19143">
    <property type="entry name" value="FIBRINOGEN/TENASCIN/ANGIOPOEITIN"/>
    <property type="match status" value="1"/>
</dbReference>
<dbReference type="Gene3D" id="4.10.530.10">
    <property type="entry name" value="Gamma-fibrinogen Carboxyl Terminal Fragment, domain 2"/>
    <property type="match status" value="1"/>
</dbReference>
<dbReference type="InterPro" id="IPR020837">
    <property type="entry name" value="Fibrinogen_CS"/>
</dbReference>
<dbReference type="InterPro" id="IPR036056">
    <property type="entry name" value="Fibrinogen-like_C"/>
</dbReference>
<keyword evidence="4" id="KW-1185">Reference proteome</keyword>
<dbReference type="AlphaFoldDB" id="A7RHR2"/>
<proteinExistence type="predicted"/>
<feature type="non-terminal residue" evidence="3">
    <location>
        <position position="1"/>
    </location>
</feature>
<protein>
    <recommendedName>
        <fullName evidence="2">Fibrinogen C-terminal domain-containing protein</fullName>
    </recommendedName>
</protein>
<dbReference type="Proteomes" id="UP000001593">
    <property type="component" value="Unassembled WGS sequence"/>
</dbReference>
<evidence type="ECO:0000256" key="1">
    <source>
        <dbReference type="ARBA" id="ARBA00023157"/>
    </source>
</evidence>
<gene>
    <name evidence="3" type="ORF">NEMVEDRAFT_v1g82053</name>
</gene>
<dbReference type="PROSITE" id="PS51406">
    <property type="entry name" value="FIBRINOGEN_C_2"/>
    <property type="match status" value="1"/>
</dbReference>
<dbReference type="InParanoid" id="A7RHR2"/>